<dbReference type="SUPFAM" id="SSF52402">
    <property type="entry name" value="Adenine nucleotide alpha hydrolases-like"/>
    <property type="match status" value="1"/>
</dbReference>
<evidence type="ECO:0000313" key="3">
    <source>
        <dbReference type="EMBL" id="RQG99774.1"/>
    </source>
</evidence>
<dbReference type="OrthoDB" id="105697at2157"/>
<reference evidence="3 4" key="1">
    <citation type="submission" date="2018-10" db="EMBL/GenBank/DDBJ databases">
        <title>Natrarchaeobius chitinivorans gen. nov., sp. nov., and Natrarchaeobius haloalkaliphilus sp. nov., alkaliphilic, chitin-utilizing haloarchaea from hypersaline alkaline lakes.</title>
        <authorList>
            <person name="Sorokin D.Y."/>
            <person name="Elcheninov A.G."/>
            <person name="Kostrikina N.A."/>
            <person name="Bale N.J."/>
            <person name="Sinninghe Damste J.S."/>
            <person name="Khijniak T.V."/>
            <person name="Kublanov I.V."/>
            <person name="Toshchakov S.V."/>
        </authorList>
    </citation>
    <scope>NUCLEOTIDE SEQUENCE [LARGE SCALE GENOMIC DNA]</scope>
    <source>
        <strain evidence="3 4">AArcht7</strain>
    </source>
</reference>
<evidence type="ECO:0000313" key="4">
    <source>
        <dbReference type="Proteomes" id="UP000281431"/>
    </source>
</evidence>
<dbReference type="AlphaFoldDB" id="A0A3N6MFP2"/>
<organism evidence="3 4">
    <name type="scientific">Natrarchaeobius chitinivorans</name>
    <dbReference type="NCBI Taxonomy" id="1679083"/>
    <lineage>
        <taxon>Archaea</taxon>
        <taxon>Methanobacteriati</taxon>
        <taxon>Methanobacteriota</taxon>
        <taxon>Stenosarchaea group</taxon>
        <taxon>Halobacteria</taxon>
        <taxon>Halobacteriales</taxon>
        <taxon>Natrialbaceae</taxon>
        <taxon>Natrarchaeobius</taxon>
    </lineage>
</organism>
<evidence type="ECO:0000256" key="1">
    <source>
        <dbReference type="ARBA" id="ARBA00008791"/>
    </source>
</evidence>
<dbReference type="Pfam" id="PF00582">
    <property type="entry name" value="Usp"/>
    <property type="match status" value="1"/>
</dbReference>
<comment type="caution">
    <text evidence="3">The sequence shown here is derived from an EMBL/GenBank/DDBJ whole genome shotgun (WGS) entry which is preliminary data.</text>
</comment>
<accession>A0A3N6MFP2</accession>
<keyword evidence="4" id="KW-1185">Reference proteome</keyword>
<dbReference type="PANTHER" id="PTHR46268">
    <property type="entry name" value="STRESS RESPONSE PROTEIN NHAX"/>
    <property type="match status" value="1"/>
</dbReference>
<sequence length="145" mass="15810">MDRHVLVPLDGSKPSWEALDHAAANADGDRITVLHVVDPAEGVYAGAEGGYYDAEAFNRARERGENLCEQARERLRDDGALNRIELDTAVETGKAARTIVEYADEYDVDHIVIGSHGREGVSRILLGSVAETVVRRSPCPVTVVR</sequence>
<comment type="similarity">
    <text evidence="1">Belongs to the universal stress protein A family.</text>
</comment>
<evidence type="ECO:0000259" key="2">
    <source>
        <dbReference type="Pfam" id="PF00582"/>
    </source>
</evidence>
<dbReference type="InterPro" id="IPR006016">
    <property type="entry name" value="UspA"/>
</dbReference>
<dbReference type="InterPro" id="IPR014729">
    <property type="entry name" value="Rossmann-like_a/b/a_fold"/>
</dbReference>
<dbReference type="PANTHER" id="PTHR46268:SF24">
    <property type="entry name" value="UNIVERSAL STRESS PROTEIN"/>
    <property type="match status" value="1"/>
</dbReference>
<protein>
    <submittedName>
        <fullName evidence="3">Universal stress protein</fullName>
    </submittedName>
</protein>
<dbReference type="InterPro" id="IPR006015">
    <property type="entry name" value="Universal_stress_UspA"/>
</dbReference>
<feature type="domain" description="UspA" evidence="2">
    <location>
        <begin position="3"/>
        <end position="145"/>
    </location>
</feature>
<dbReference type="Proteomes" id="UP000281431">
    <property type="component" value="Unassembled WGS sequence"/>
</dbReference>
<dbReference type="Gene3D" id="3.40.50.620">
    <property type="entry name" value="HUPs"/>
    <property type="match status" value="1"/>
</dbReference>
<gene>
    <name evidence="3" type="ORF">EA472_13130</name>
</gene>
<proteinExistence type="inferred from homology"/>
<dbReference type="EMBL" id="REFZ01000008">
    <property type="protein sequence ID" value="RQG99774.1"/>
    <property type="molecule type" value="Genomic_DNA"/>
</dbReference>
<dbReference type="CDD" id="cd00293">
    <property type="entry name" value="USP-like"/>
    <property type="match status" value="1"/>
</dbReference>
<name>A0A3N6MFP2_NATCH</name>
<dbReference type="PRINTS" id="PR01438">
    <property type="entry name" value="UNVRSLSTRESS"/>
</dbReference>